<dbReference type="AlphaFoldDB" id="A0A8J2RTS6"/>
<evidence type="ECO:0000313" key="5">
    <source>
        <dbReference type="Proteomes" id="UP000789390"/>
    </source>
</evidence>
<keyword evidence="5" id="KW-1185">Reference proteome</keyword>
<gene>
    <name evidence="4" type="ORF">DGAL_LOCUS10403</name>
</gene>
<reference evidence="4" key="1">
    <citation type="submission" date="2021-11" db="EMBL/GenBank/DDBJ databases">
        <authorList>
            <person name="Schell T."/>
        </authorList>
    </citation>
    <scope>NUCLEOTIDE SEQUENCE</scope>
    <source>
        <strain evidence="4">M5</strain>
    </source>
</reference>
<proteinExistence type="predicted"/>
<evidence type="ECO:0000313" key="4">
    <source>
        <dbReference type="EMBL" id="CAH0107115.1"/>
    </source>
</evidence>
<feature type="compositionally biased region" description="Basic and acidic residues" evidence="2">
    <location>
        <begin position="146"/>
        <end position="155"/>
    </location>
</feature>
<keyword evidence="1" id="KW-0175">Coiled coil</keyword>
<evidence type="ECO:0000256" key="1">
    <source>
        <dbReference type="SAM" id="Coils"/>
    </source>
</evidence>
<organism evidence="4 5">
    <name type="scientific">Daphnia galeata</name>
    <dbReference type="NCBI Taxonomy" id="27404"/>
    <lineage>
        <taxon>Eukaryota</taxon>
        <taxon>Metazoa</taxon>
        <taxon>Ecdysozoa</taxon>
        <taxon>Arthropoda</taxon>
        <taxon>Crustacea</taxon>
        <taxon>Branchiopoda</taxon>
        <taxon>Diplostraca</taxon>
        <taxon>Cladocera</taxon>
        <taxon>Anomopoda</taxon>
        <taxon>Daphniidae</taxon>
        <taxon>Daphnia</taxon>
    </lineage>
</organism>
<protein>
    <submittedName>
        <fullName evidence="4">Uncharacterized protein</fullName>
    </submittedName>
</protein>
<dbReference type="Proteomes" id="UP000789390">
    <property type="component" value="Unassembled WGS sequence"/>
</dbReference>
<keyword evidence="3" id="KW-1133">Transmembrane helix</keyword>
<evidence type="ECO:0000256" key="3">
    <source>
        <dbReference type="SAM" id="Phobius"/>
    </source>
</evidence>
<keyword evidence="3" id="KW-0812">Transmembrane</keyword>
<feature type="region of interest" description="Disordered" evidence="2">
    <location>
        <begin position="139"/>
        <end position="161"/>
    </location>
</feature>
<dbReference type="OrthoDB" id="10550572at2759"/>
<evidence type="ECO:0000256" key="2">
    <source>
        <dbReference type="SAM" id="MobiDB-lite"/>
    </source>
</evidence>
<comment type="caution">
    <text evidence="4">The sequence shown here is derived from an EMBL/GenBank/DDBJ whole genome shotgun (WGS) entry which is preliminary data.</text>
</comment>
<feature type="coiled-coil region" evidence="1">
    <location>
        <begin position="169"/>
        <end position="196"/>
    </location>
</feature>
<name>A0A8J2RTS6_9CRUS</name>
<accession>A0A8J2RTS6</accession>
<keyword evidence="3" id="KW-0472">Membrane</keyword>
<feature type="transmembrane region" description="Helical" evidence="3">
    <location>
        <begin position="48"/>
        <end position="66"/>
    </location>
</feature>
<dbReference type="EMBL" id="CAKKLH010000257">
    <property type="protein sequence ID" value="CAH0107115.1"/>
    <property type="molecule type" value="Genomic_DNA"/>
</dbReference>
<sequence length="402" mass="44872">MPLLKDLATTAVSCTATVVATVAAIGGESAMAASGIKLGTVMVAGNPVGAAVFISAAAGVLIYKYCASEYIDPVVKTVVVNPISTVLSLPITVIEKLVDAFPKPVEVKPFPMGNAEPRTSYKCVASKTMPREAMQLKWMVRSQTTEPKKDRRKDDDDKDPDCNICIPSTDEAINELSDLIKKLSNLLETIRKMETSMQDARKGLFQKLLDLLEELIHTHGSVFKRSEMGIELIPFRLDQVETVTGQCPPKIFLGKLIQNFYENMVTIFSTEKRNLESNLDFKGVIYCIQCQLCRTQNMEFNYVGQSVNTMKDRGKMHFSVIKKNTGHLLHDHLVEHEIDVNIDSLSEAYKMYSIHDLSDNATSPRASPSCQRKTDARIRRSWEMFYQWAFKASHFDGGGSKK</sequence>